<dbReference type="RefSeq" id="XP_007912520.1">
    <property type="nucleotide sequence ID" value="XM_007914329.1"/>
</dbReference>
<dbReference type="Gene3D" id="1.10.150.720">
    <property type="entry name" value="Haloacid dehalogenase-like hydrolase"/>
    <property type="match status" value="1"/>
</dbReference>
<keyword evidence="2" id="KW-1185">Reference proteome</keyword>
<dbReference type="EMBL" id="KB932902">
    <property type="protein sequence ID" value="EOO02731.1"/>
    <property type="molecule type" value="Genomic_DNA"/>
</dbReference>
<evidence type="ECO:0000313" key="2">
    <source>
        <dbReference type="Proteomes" id="UP000014074"/>
    </source>
</evidence>
<dbReference type="PANTHER" id="PTHR46191:SF2">
    <property type="entry name" value="HALOACID DEHALOGENASE-LIKE HYDROLASE DOMAIN-CONTAINING PROTEIN 3"/>
    <property type="match status" value="1"/>
</dbReference>
<dbReference type="OrthoDB" id="444127at2759"/>
<sequence length="299" mass="33208">MARPNLLLCFDAFGTLFKPRHLPGQQYAEVARKCGITGFSDDELHASLKSAIKSEMKQNPNYGKATGLGATKWWTNVIHNTFTPLIGTDQSLPQDLVPKLLHRFSSKEGYDAQPNLISTLRCLKQGKSHRSFDQVIIGVITNSDDRVPSVLSSFGLNVSPLRYGIDIDPSVVAGQTYDIDFHCMSYDVGVEKPDRLIFDAAELMLAQIVTMRDSKDPSSTGEDLGTWWKVYVGDEYAKDIVGSKNAGWNPVLLDEGDQSTDIAKLEDCTEETIDTLFKHHKVLKVSSIQNLVAWLTGQR</sequence>
<dbReference type="PANTHER" id="PTHR46191">
    <property type="match status" value="1"/>
</dbReference>
<dbReference type="eggNOG" id="KOG3085">
    <property type="taxonomic scope" value="Eukaryota"/>
</dbReference>
<dbReference type="GeneID" id="19321931"/>
<dbReference type="KEGG" id="tmn:UCRPA7_1750"/>
<organism evidence="1 2">
    <name type="scientific">Phaeoacremonium minimum (strain UCR-PA7)</name>
    <name type="common">Esca disease fungus</name>
    <name type="synonym">Togninia minima</name>
    <dbReference type="NCBI Taxonomy" id="1286976"/>
    <lineage>
        <taxon>Eukaryota</taxon>
        <taxon>Fungi</taxon>
        <taxon>Dikarya</taxon>
        <taxon>Ascomycota</taxon>
        <taxon>Pezizomycotina</taxon>
        <taxon>Sordariomycetes</taxon>
        <taxon>Sordariomycetidae</taxon>
        <taxon>Togniniales</taxon>
        <taxon>Togniniaceae</taxon>
        <taxon>Phaeoacremonium</taxon>
    </lineage>
</organism>
<dbReference type="InterPro" id="IPR044924">
    <property type="entry name" value="HAD-SF_hydro_IA_REG-2-like_cap"/>
</dbReference>
<dbReference type="InterPro" id="IPR023214">
    <property type="entry name" value="HAD_sf"/>
</dbReference>
<evidence type="ECO:0000313" key="1">
    <source>
        <dbReference type="EMBL" id="EOO02731.1"/>
    </source>
</evidence>
<proteinExistence type="predicted"/>
<dbReference type="InterPro" id="IPR036412">
    <property type="entry name" value="HAD-like_sf"/>
</dbReference>
<dbReference type="Proteomes" id="UP000014074">
    <property type="component" value="Unassembled WGS sequence"/>
</dbReference>
<accession>R8BTN9</accession>
<gene>
    <name evidence="1" type="ORF">UCRPA7_1750</name>
</gene>
<dbReference type="InterPro" id="IPR051828">
    <property type="entry name" value="HAD-like_hydrolase_domain"/>
</dbReference>
<dbReference type="Gene3D" id="3.40.50.1000">
    <property type="entry name" value="HAD superfamily/HAD-like"/>
    <property type="match status" value="1"/>
</dbReference>
<dbReference type="HOGENOM" id="CLU_045011_8_0_1"/>
<dbReference type="GO" id="GO:0005634">
    <property type="term" value="C:nucleus"/>
    <property type="evidence" value="ECO:0007669"/>
    <property type="project" value="TreeGrafter"/>
</dbReference>
<dbReference type="AlphaFoldDB" id="R8BTN9"/>
<dbReference type="SUPFAM" id="SSF56784">
    <property type="entry name" value="HAD-like"/>
    <property type="match status" value="1"/>
</dbReference>
<protein>
    <submittedName>
        <fullName evidence="1">Putative haloacid dehalogenase protein</fullName>
    </submittedName>
</protein>
<reference evidence="2" key="1">
    <citation type="journal article" date="2013" name="Genome Announc.">
        <title>Draft genome sequence of the ascomycete Phaeoacremonium aleophilum strain UCR-PA7, a causal agent of the esca disease complex in grapevines.</title>
        <authorList>
            <person name="Blanco-Ulate B."/>
            <person name="Rolshausen P."/>
            <person name="Cantu D."/>
        </authorList>
    </citation>
    <scope>NUCLEOTIDE SEQUENCE [LARGE SCALE GENOMIC DNA]</scope>
    <source>
        <strain evidence="2">UCR-PA7</strain>
    </source>
</reference>
<name>R8BTN9_PHAM7</name>